<organism evidence="4 5">
    <name type="scientific">Lingula anatina</name>
    <name type="common">Brachiopod</name>
    <name type="synonym">Lingula unguis</name>
    <dbReference type="NCBI Taxonomy" id="7574"/>
    <lineage>
        <taxon>Eukaryota</taxon>
        <taxon>Metazoa</taxon>
        <taxon>Spiralia</taxon>
        <taxon>Lophotrochozoa</taxon>
        <taxon>Brachiopoda</taxon>
        <taxon>Linguliformea</taxon>
        <taxon>Lingulata</taxon>
        <taxon>Lingulida</taxon>
        <taxon>Linguloidea</taxon>
        <taxon>Lingulidae</taxon>
        <taxon>Lingula</taxon>
    </lineage>
</organism>
<dbReference type="InterPro" id="IPR018791">
    <property type="entry name" value="UV_resistance/autophagy_Atg14"/>
</dbReference>
<dbReference type="KEGG" id="lak:106157036"/>
<proteinExistence type="predicted"/>
<accession>A0A1S3HR01</accession>
<dbReference type="GO" id="GO:0035032">
    <property type="term" value="C:phosphatidylinositol 3-kinase complex, class III"/>
    <property type="evidence" value="ECO:0007669"/>
    <property type="project" value="TreeGrafter"/>
</dbReference>
<evidence type="ECO:0000313" key="5">
    <source>
        <dbReference type="RefSeq" id="XP_013387966.1"/>
    </source>
</evidence>
<dbReference type="GO" id="GO:0097629">
    <property type="term" value="C:extrinsic component of omegasome membrane"/>
    <property type="evidence" value="ECO:0007669"/>
    <property type="project" value="TreeGrafter"/>
</dbReference>
<sequence>MSITSMKLNVSYSYEHYELLKNPKHLFYFPKTKLTSRKQMAASSSTGSSIAPNIFQLSSSFEDTEGGISVAVERCPLCRNSRRPFTCQRCLRDGNFAHSKCENPDNRDKFSVKLRKWHALKKERSKVLARVESAVQKHLDIDAKKTEIQLYTKKLNLLQKAIEEVKSKEARDQDNLKAIKKNNAYKNSKVKKQQEKLKRILKYMEDGQNKMETREGFLIESEDELSKIRRQRIDELGTFIFSIKEIEPKSSEVDSMQLSTVSALAEARRTAYVRGKWIYTDNGGELQYQVVDPKLPGHGDYSAYCAWISQADKKHSAEGELGHLNPAYTLCAALGYTTQITQVLAFILDVNLPKRLCYSEFFGCDLTEKQFNSAVNRLNHQVLHLCFTQNVSPEKLHPRQTIHNMLLLLKSAHLGRSGMFQVSPDLMQSIEEECSQSDSEEEEEDNSNILPGFTLQDIPEDWEAVPTCIPEIPVPFRDSDTKMTQAQSRTREAGTASTLTTSAVTGSLMSAAASLSSFWPWRTADTSRYESKDGK</sequence>
<dbReference type="GO" id="GO:0005776">
    <property type="term" value="C:autophagosome"/>
    <property type="evidence" value="ECO:0007669"/>
    <property type="project" value="TreeGrafter"/>
</dbReference>
<feature type="compositionally biased region" description="Acidic residues" evidence="3">
    <location>
        <begin position="431"/>
        <end position="446"/>
    </location>
</feature>
<dbReference type="PANTHER" id="PTHR13664:SF0">
    <property type="entry name" value="BECLIN 1-ASSOCIATED AUTOPHAGY-RELATED KEY REGULATOR"/>
    <property type="match status" value="1"/>
</dbReference>
<dbReference type="InParanoid" id="A0A1S3HR01"/>
<dbReference type="GO" id="GO:0097632">
    <property type="term" value="C:extrinsic component of phagophore assembly site membrane"/>
    <property type="evidence" value="ECO:0007669"/>
    <property type="project" value="TreeGrafter"/>
</dbReference>
<dbReference type="Pfam" id="PF10186">
    <property type="entry name" value="ATG14"/>
    <property type="match status" value="1"/>
</dbReference>
<name>A0A1S3HR01_LINAN</name>
<dbReference type="STRING" id="7574.A0A1S3HR01"/>
<dbReference type="GO" id="GO:0000045">
    <property type="term" value="P:autophagosome assembly"/>
    <property type="evidence" value="ECO:0007669"/>
    <property type="project" value="TreeGrafter"/>
</dbReference>
<feature type="coiled-coil region" evidence="2">
    <location>
        <begin position="141"/>
        <end position="182"/>
    </location>
</feature>
<evidence type="ECO:0000256" key="3">
    <source>
        <dbReference type="SAM" id="MobiDB-lite"/>
    </source>
</evidence>
<gene>
    <name evidence="5" type="primary">LOC106157036</name>
</gene>
<dbReference type="GO" id="GO:0016240">
    <property type="term" value="P:autophagosome membrane docking"/>
    <property type="evidence" value="ECO:0007669"/>
    <property type="project" value="TreeGrafter"/>
</dbReference>
<dbReference type="GeneID" id="106157036"/>
<protein>
    <submittedName>
        <fullName evidence="5">Beclin 1-associated autophagy-related key regulator isoform X1</fullName>
    </submittedName>
</protein>
<dbReference type="PANTHER" id="PTHR13664">
    <property type="entry name" value="BECLIN 1-ASSOCIATED AUTOPHAGY-RELATED KEY REGULATOR"/>
    <property type="match status" value="1"/>
</dbReference>
<keyword evidence="4" id="KW-1185">Reference proteome</keyword>
<dbReference type="RefSeq" id="XP_013387966.1">
    <property type="nucleotide sequence ID" value="XM_013532512.1"/>
</dbReference>
<dbReference type="GO" id="GO:0043495">
    <property type="term" value="F:protein-membrane adaptor activity"/>
    <property type="evidence" value="ECO:0007669"/>
    <property type="project" value="TreeGrafter"/>
</dbReference>
<feature type="region of interest" description="Disordered" evidence="3">
    <location>
        <begin position="431"/>
        <end position="453"/>
    </location>
</feature>
<dbReference type="Proteomes" id="UP000085678">
    <property type="component" value="Unplaced"/>
</dbReference>
<reference evidence="5" key="1">
    <citation type="submission" date="2025-08" db="UniProtKB">
        <authorList>
            <consortium name="RefSeq"/>
        </authorList>
    </citation>
    <scope>IDENTIFICATION</scope>
    <source>
        <tissue evidence="5">Gonads</tissue>
    </source>
</reference>
<evidence type="ECO:0000256" key="2">
    <source>
        <dbReference type="SAM" id="Coils"/>
    </source>
</evidence>
<dbReference type="GO" id="GO:0000423">
    <property type="term" value="P:mitophagy"/>
    <property type="evidence" value="ECO:0007669"/>
    <property type="project" value="TreeGrafter"/>
</dbReference>
<dbReference type="GO" id="GO:0009267">
    <property type="term" value="P:cellular response to starvation"/>
    <property type="evidence" value="ECO:0007669"/>
    <property type="project" value="TreeGrafter"/>
</dbReference>
<evidence type="ECO:0000256" key="1">
    <source>
        <dbReference type="ARBA" id="ARBA00023054"/>
    </source>
</evidence>
<dbReference type="FunCoup" id="A0A1S3HR01">
    <property type="interactions" value="1721"/>
</dbReference>
<dbReference type="GO" id="GO:0035014">
    <property type="term" value="F:phosphatidylinositol 3-kinase regulator activity"/>
    <property type="evidence" value="ECO:0007669"/>
    <property type="project" value="TreeGrafter"/>
</dbReference>
<keyword evidence="1 2" id="KW-0175">Coiled coil</keyword>
<evidence type="ECO:0000313" key="4">
    <source>
        <dbReference type="Proteomes" id="UP000085678"/>
    </source>
</evidence>
<dbReference type="AlphaFoldDB" id="A0A1S3HR01"/>
<dbReference type="OrthoDB" id="16772at2759"/>